<dbReference type="Proteomes" id="UP000264313">
    <property type="component" value="Unassembled WGS sequence"/>
</dbReference>
<dbReference type="AlphaFoldDB" id="A0A351R8J3"/>
<dbReference type="InterPro" id="IPR024072">
    <property type="entry name" value="DHFR-like_dom_sf"/>
</dbReference>
<evidence type="ECO:0000313" key="2">
    <source>
        <dbReference type="Proteomes" id="UP000264313"/>
    </source>
</evidence>
<dbReference type="Gene3D" id="3.40.430.10">
    <property type="entry name" value="Dihydrofolate Reductase, subunit A"/>
    <property type="match status" value="1"/>
</dbReference>
<gene>
    <name evidence="1" type="ORF">DCW48_01415</name>
</gene>
<dbReference type="SUPFAM" id="SSF53597">
    <property type="entry name" value="Dihydrofolate reductase-like"/>
    <property type="match status" value="1"/>
</dbReference>
<sequence length="59" mass="6629">LIDEFVFYYAPKLMGSTAHGMFAMPEFTAMQQVPDLQVLDVRQVGTDIRVRAKPIVNTA</sequence>
<organism evidence="1 2">
    <name type="scientific">Methylotenera mobilis</name>
    <dbReference type="NCBI Taxonomy" id="359408"/>
    <lineage>
        <taxon>Bacteria</taxon>
        <taxon>Pseudomonadati</taxon>
        <taxon>Pseudomonadota</taxon>
        <taxon>Betaproteobacteria</taxon>
        <taxon>Nitrosomonadales</taxon>
        <taxon>Methylophilaceae</taxon>
        <taxon>Methylotenera</taxon>
    </lineage>
</organism>
<proteinExistence type="predicted"/>
<accession>A0A351R8J3</accession>
<dbReference type="EMBL" id="DNAA01000038">
    <property type="protein sequence ID" value="HBA08364.1"/>
    <property type="molecule type" value="Genomic_DNA"/>
</dbReference>
<feature type="non-terminal residue" evidence="1">
    <location>
        <position position="1"/>
    </location>
</feature>
<evidence type="ECO:0000313" key="1">
    <source>
        <dbReference type="EMBL" id="HBA08364.1"/>
    </source>
</evidence>
<comment type="caution">
    <text evidence="1">The sequence shown here is derived from an EMBL/GenBank/DDBJ whole genome shotgun (WGS) entry which is preliminary data.</text>
</comment>
<protein>
    <submittedName>
        <fullName evidence="1">Riboflavin biosynthesis protein RibD</fullName>
    </submittedName>
</protein>
<reference evidence="1 2" key="1">
    <citation type="journal article" date="2018" name="Nat. Biotechnol.">
        <title>A standardized bacterial taxonomy based on genome phylogeny substantially revises the tree of life.</title>
        <authorList>
            <person name="Parks D.H."/>
            <person name="Chuvochina M."/>
            <person name="Waite D.W."/>
            <person name="Rinke C."/>
            <person name="Skarshewski A."/>
            <person name="Chaumeil P.A."/>
            <person name="Hugenholtz P."/>
        </authorList>
    </citation>
    <scope>NUCLEOTIDE SEQUENCE [LARGE SCALE GENOMIC DNA]</scope>
    <source>
        <strain evidence="1">UBA9958</strain>
    </source>
</reference>
<name>A0A351R8J3_9PROT</name>